<dbReference type="RefSeq" id="WP_174472304.1">
    <property type="nucleotide sequence ID" value="NZ_JAGINN010000023.1"/>
</dbReference>
<feature type="region of interest" description="Disordered" evidence="1">
    <location>
        <begin position="145"/>
        <end position="173"/>
    </location>
</feature>
<dbReference type="Gene3D" id="3.40.50.10140">
    <property type="entry name" value="Toll/interleukin-1 receptor homology (TIR) domain"/>
    <property type="match status" value="1"/>
</dbReference>
<evidence type="ECO:0000259" key="2">
    <source>
        <dbReference type="PROSITE" id="PS50104"/>
    </source>
</evidence>
<dbReference type="EMBL" id="WHOS01000023">
    <property type="protein sequence ID" value="NUB01224.1"/>
    <property type="molecule type" value="Genomic_DNA"/>
</dbReference>
<evidence type="ECO:0000313" key="4">
    <source>
        <dbReference type="Proteomes" id="UP000605086"/>
    </source>
</evidence>
<evidence type="ECO:0000313" key="3">
    <source>
        <dbReference type="EMBL" id="NUB01224.1"/>
    </source>
</evidence>
<dbReference type="InterPro" id="IPR035897">
    <property type="entry name" value="Toll_tir_struct_dom_sf"/>
</dbReference>
<name>A0ABX2KN31_9PROT</name>
<dbReference type="SMART" id="SM00255">
    <property type="entry name" value="TIR"/>
    <property type="match status" value="1"/>
</dbReference>
<keyword evidence="4" id="KW-1185">Reference proteome</keyword>
<evidence type="ECO:0000256" key="1">
    <source>
        <dbReference type="SAM" id="MobiDB-lite"/>
    </source>
</evidence>
<protein>
    <submittedName>
        <fullName evidence="3">TIR domain-containing protein</fullName>
    </submittedName>
</protein>
<dbReference type="Pfam" id="PF13676">
    <property type="entry name" value="TIR_2"/>
    <property type="match status" value="1"/>
</dbReference>
<feature type="domain" description="TIR" evidence="2">
    <location>
        <begin position="1"/>
        <end position="142"/>
    </location>
</feature>
<dbReference type="PROSITE" id="PS50104">
    <property type="entry name" value="TIR"/>
    <property type="match status" value="1"/>
</dbReference>
<feature type="compositionally biased region" description="Pro residues" evidence="1">
    <location>
        <begin position="156"/>
        <end position="166"/>
    </location>
</feature>
<dbReference type="InterPro" id="IPR000157">
    <property type="entry name" value="TIR_dom"/>
</dbReference>
<accession>A0ABX2KN31</accession>
<dbReference type="Proteomes" id="UP000605086">
    <property type="component" value="Unassembled WGS sequence"/>
</dbReference>
<reference evidence="3 4" key="1">
    <citation type="submission" date="2019-10" db="EMBL/GenBank/DDBJ databases">
        <title>Genome sequence of Azospirillum melinis.</title>
        <authorList>
            <person name="Ambrosini A."/>
            <person name="Sant'Anna F.H."/>
            <person name="Cassan F.D."/>
            <person name="Souza E.M."/>
            <person name="Passaglia L.M.P."/>
        </authorList>
    </citation>
    <scope>NUCLEOTIDE SEQUENCE [LARGE SCALE GENOMIC DNA]</scope>
    <source>
        <strain evidence="3 4">TMCY0552</strain>
    </source>
</reference>
<comment type="caution">
    <text evidence="3">The sequence shown here is derived from an EMBL/GenBank/DDBJ whole genome shotgun (WGS) entry which is preliminary data.</text>
</comment>
<dbReference type="SUPFAM" id="SSF52200">
    <property type="entry name" value="Toll/Interleukin receptor TIR domain"/>
    <property type="match status" value="1"/>
</dbReference>
<feature type="compositionally biased region" description="Low complexity" evidence="1">
    <location>
        <begin position="146"/>
        <end position="155"/>
    </location>
</feature>
<proteinExistence type="predicted"/>
<sequence length="318" mass="35610">MAKLFISYSHKDEALRQELEVQLSMLRRQGLIEVWNDRRILAGDAVDGTISRHLEEADVVLLLVSADFLASNYCYEREMTRAMERQAAGEARVIPVILRPCDWMHPPLSSLMATPTDGKPVTKWPDKDDAMVDVARAIRSAVEAMAPSPVRRTPSARPPAPSGPVPERPRSSNLRIRQEFSDHDRHVFLEDAYGFIANYFEGSLEELERRNPGIQTSFRRIDADHFSATIFRHGSRMSGCRIWLGGFGSSRNTLFYSAKENGADNSWNESISVDADSQSLYLRSTGMASYAGADREGKLTAEGGAELFWTMLIQPLQG</sequence>
<organism evidence="3 4">
    <name type="scientific">Azospirillum melinis</name>
    <dbReference type="NCBI Taxonomy" id="328839"/>
    <lineage>
        <taxon>Bacteria</taxon>
        <taxon>Pseudomonadati</taxon>
        <taxon>Pseudomonadota</taxon>
        <taxon>Alphaproteobacteria</taxon>
        <taxon>Rhodospirillales</taxon>
        <taxon>Azospirillaceae</taxon>
        <taxon>Azospirillum</taxon>
    </lineage>
</organism>
<gene>
    <name evidence="3" type="ORF">GBZ48_18305</name>
</gene>